<dbReference type="AlphaFoldDB" id="A0AAE6G022"/>
<protein>
    <submittedName>
        <fullName evidence="1">Uncharacterized protein</fullName>
    </submittedName>
</protein>
<dbReference type="EMBL" id="CP017174">
    <property type="protein sequence ID" value="QDE68510.1"/>
    <property type="molecule type" value="Genomic_DNA"/>
</dbReference>
<dbReference type="Proteomes" id="UP000320179">
    <property type="component" value="Chromosome"/>
</dbReference>
<evidence type="ECO:0000313" key="2">
    <source>
        <dbReference type="Proteomes" id="UP000320179"/>
    </source>
</evidence>
<sequence length="80" mass="8331">MCTRSTGSRPNPGRPGDALGKTFELIATTGPAPKDVDALFASLDAESPGALDGVRDMANMPLEGEPKQVLDGLNALRTLH</sequence>
<dbReference type="RefSeq" id="WP_201799759.1">
    <property type="nucleotide sequence ID" value="NZ_CP017169.1"/>
</dbReference>
<reference evidence="1 2" key="1">
    <citation type="journal article" date="2019" name="Science">
        <title>Social genes are selection hotspots in kin groups of a soil microbe.</title>
        <authorList>
            <person name="Wielgoss S."/>
            <person name="Wolfensberger R."/>
            <person name="Sun L."/>
            <person name="Fiegna F."/>
            <person name="Velicer G.J."/>
        </authorList>
    </citation>
    <scope>NUCLEOTIDE SEQUENCE [LARGE SCALE GENOMIC DNA]</scope>
    <source>
        <strain evidence="1 2">MC3.5.9c15</strain>
    </source>
</reference>
<name>A0AAE6G022_MYXXA</name>
<organism evidence="1 2">
    <name type="scientific">Myxococcus xanthus</name>
    <dbReference type="NCBI Taxonomy" id="34"/>
    <lineage>
        <taxon>Bacteria</taxon>
        <taxon>Pseudomonadati</taxon>
        <taxon>Myxococcota</taxon>
        <taxon>Myxococcia</taxon>
        <taxon>Myxococcales</taxon>
        <taxon>Cystobacterineae</taxon>
        <taxon>Myxococcaceae</taxon>
        <taxon>Myxococcus</taxon>
    </lineage>
</organism>
<proteinExistence type="predicted"/>
<gene>
    <name evidence="1" type="ORF">BHS09_16780</name>
</gene>
<accession>A0AAE6G022</accession>
<evidence type="ECO:0000313" key="1">
    <source>
        <dbReference type="EMBL" id="QDE68510.1"/>
    </source>
</evidence>